<feature type="transmembrane region" description="Helical" evidence="5">
    <location>
        <begin position="323"/>
        <end position="344"/>
    </location>
</feature>
<dbReference type="AlphaFoldDB" id="A0A7K0E0N8"/>
<evidence type="ECO:0000256" key="5">
    <source>
        <dbReference type="SAM" id="Phobius"/>
    </source>
</evidence>
<feature type="transmembrane region" description="Helical" evidence="5">
    <location>
        <begin position="127"/>
        <end position="148"/>
    </location>
</feature>
<gene>
    <name evidence="6" type="ORF">NRB56_70600</name>
</gene>
<dbReference type="PROSITE" id="PS00217">
    <property type="entry name" value="SUGAR_TRANSPORT_2"/>
    <property type="match status" value="1"/>
</dbReference>
<proteinExistence type="predicted"/>
<dbReference type="SUPFAM" id="SSF103473">
    <property type="entry name" value="MFS general substrate transporter"/>
    <property type="match status" value="1"/>
</dbReference>
<evidence type="ECO:0000313" key="6">
    <source>
        <dbReference type="EMBL" id="MQY31451.1"/>
    </source>
</evidence>
<comment type="caution">
    <text evidence="6">The sequence shown here is derived from an EMBL/GenBank/DDBJ whole genome shotgun (WGS) entry which is preliminary data.</text>
</comment>
<evidence type="ECO:0000256" key="3">
    <source>
        <dbReference type="ARBA" id="ARBA00022989"/>
    </source>
</evidence>
<keyword evidence="4 5" id="KW-0472">Membrane</keyword>
<dbReference type="Gene3D" id="1.20.1250.20">
    <property type="entry name" value="MFS general substrate transporter like domains"/>
    <property type="match status" value="1"/>
</dbReference>
<keyword evidence="3 5" id="KW-1133">Transmembrane helix</keyword>
<feature type="transmembrane region" description="Helical" evidence="5">
    <location>
        <begin position="30"/>
        <end position="53"/>
    </location>
</feature>
<comment type="subcellular location">
    <subcellularLocation>
        <location evidence="1">Membrane</location>
        <topology evidence="1">Multi-pass membrane protein</topology>
    </subcellularLocation>
</comment>
<reference evidence="6 7" key="1">
    <citation type="submission" date="2019-10" db="EMBL/GenBank/DDBJ databases">
        <title>Nocardia macrotermitis sp. nov. and Nocardia aurantia sp. nov., isolated from the gut of fungus growing-termite Macrotermes natalensis.</title>
        <authorList>
            <person name="Benndorf R."/>
            <person name="Schwitalla J."/>
            <person name="Martin K."/>
            <person name="De Beer W."/>
            <person name="Kaster A.-K."/>
            <person name="Vollmers J."/>
            <person name="Poulsen M."/>
            <person name="Beemelmanns C."/>
        </authorList>
    </citation>
    <scope>NUCLEOTIDE SEQUENCE [LARGE SCALE GENOMIC DNA]</scope>
    <source>
        <strain evidence="6 7">RB56</strain>
    </source>
</reference>
<dbReference type="InterPro" id="IPR036259">
    <property type="entry name" value="MFS_trans_sf"/>
</dbReference>
<dbReference type="GO" id="GO:0022857">
    <property type="term" value="F:transmembrane transporter activity"/>
    <property type="evidence" value="ECO:0007669"/>
    <property type="project" value="InterPro"/>
</dbReference>
<feature type="transmembrane region" description="Helical" evidence="5">
    <location>
        <begin position="350"/>
        <end position="368"/>
    </location>
</feature>
<keyword evidence="2 5" id="KW-0812">Transmembrane</keyword>
<feature type="transmembrane region" description="Helical" evidence="5">
    <location>
        <begin position="197"/>
        <end position="217"/>
    </location>
</feature>
<feature type="transmembrane region" description="Helical" evidence="5">
    <location>
        <begin position="257"/>
        <end position="276"/>
    </location>
</feature>
<accession>A0A7K0E0N8</accession>
<organism evidence="6 7">
    <name type="scientific">Nocardia aurantia</name>
    <dbReference type="NCBI Taxonomy" id="2585199"/>
    <lineage>
        <taxon>Bacteria</taxon>
        <taxon>Bacillati</taxon>
        <taxon>Actinomycetota</taxon>
        <taxon>Actinomycetes</taxon>
        <taxon>Mycobacteriales</taxon>
        <taxon>Nocardiaceae</taxon>
        <taxon>Nocardia</taxon>
    </lineage>
</organism>
<evidence type="ECO:0000256" key="1">
    <source>
        <dbReference type="ARBA" id="ARBA00004141"/>
    </source>
</evidence>
<name>A0A7K0E0N8_9NOCA</name>
<dbReference type="InterPro" id="IPR005829">
    <property type="entry name" value="Sugar_transporter_CS"/>
</dbReference>
<dbReference type="Proteomes" id="UP000431401">
    <property type="component" value="Unassembled WGS sequence"/>
</dbReference>
<feature type="transmembrane region" description="Helical" evidence="5">
    <location>
        <begin position="65"/>
        <end position="85"/>
    </location>
</feature>
<evidence type="ECO:0000256" key="4">
    <source>
        <dbReference type="ARBA" id="ARBA00023136"/>
    </source>
</evidence>
<protein>
    <recommendedName>
        <fullName evidence="8">MFS transporter</fullName>
    </recommendedName>
</protein>
<feature type="transmembrane region" description="Helical" evidence="5">
    <location>
        <begin position="97"/>
        <end position="115"/>
    </location>
</feature>
<dbReference type="EMBL" id="WEGI01000019">
    <property type="protein sequence ID" value="MQY31451.1"/>
    <property type="molecule type" value="Genomic_DNA"/>
</dbReference>
<feature type="transmembrane region" description="Helical" evidence="5">
    <location>
        <begin position="223"/>
        <end position="245"/>
    </location>
</feature>
<evidence type="ECO:0000256" key="2">
    <source>
        <dbReference type="ARBA" id="ARBA00022692"/>
    </source>
</evidence>
<evidence type="ECO:0008006" key="8">
    <source>
        <dbReference type="Google" id="ProtNLM"/>
    </source>
</evidence>
<sequence length="387" mass="38620">MRLAAPGTLLVLIMAQPNLATGMMPYYRHAWALAPLLITVIFAAYLIALTPTLSLLGTPASRADWWWRIAVGSACGVGADCAMALAHSAVVACVARILAGLSVGLVTGSLAGLILERRGERGRTAMASATVIGSALGTFAAAVVAQYLPAPGVAVYAGHAVLLAGAAAAVVSDRAVRPAAAGSRSGAASLVAEPAAAGYLTGISAWVSAGLVVALLPSYGAELLGTGNLVLLALPVVLYLVTAWLAQRALPPNRLPAEPITAQLIIIAGVLIAAAVAWLPSLPLLLCGGAVAGCGQGLAYRAGLRIVSVAAPPEHHARLSSRFAAVAYLCAAVGTIALGAVASLAAMRDAVPAGALTLIVIVAATAAVRRRAASRAANVPLVSSTTA</sequence>
<dbReference type="GO" id="GO:0016020">
    <property type="term" value="C:membrane"/>
    <property type="evidence" value="ECO:0007669"/>
    <property type="project" value="UniProtKB-SubCell"/>
</dbReference>
<keyword evidence="7" id="KW-1185">Reference proteome</keyword>
<evidence type="ECO:0000313" key="7">
    <source>
        <dbReference type="Proteomes" id="UP000431401"/>
    </source>
</evidence>